<evidence type="ECO:0000256" key="1">
    <source>
        <dbReference type="ARBA" id="ARBA00004141"/>
    </source>
</evidence>
<accession>A0A162N139</accession>
<evidence type="ECO:0000259" key="7">
    <source>
        <dbReference type="Pfam" id="PF20684"/>
    </source>
</evidence>
<dbReference type="EMBL" id="AZHB01000001">
    <property type="protein sequence ID" value="OAA73819.1"/>
    <property type="molecule type" value="Genomic_DNA"/>
</dbReference>
<feature type="transmembrane region" description="Helical" evidence="6">
    <location>
        <begin position="148"/>
        <end position="171"/>
    </location>
</feature>
<evidence type="ECO:0000313" key="8">
    <source>
        <dbReference type="EMBL" id="OAA73819.1"/>
    </source>
</evidence>
<dbReference type="InterPro" id="IPR052337">
    <property type="entry name" value="SAT4-like"/>
</dbReference>
<dbReference type="STRING" id="1081104.A0A162N139"/>
<comment type="caution">
    <text evidence="8">The sequence shown here is derived from an EMBL/GenBank/DDBJ whole genome shotgun (WGS) entry which is preliminary data.</text>
</comment>
<feature type="domain" description="Rhodopsin" evidence="7">
    <location>
        <begin position="41"/>
        <end position="291"/>
    </location>
</feature>
<name>A0A162N139_CORFA</name>
<dbReference type="GeneID" id="30017012"/>
<evidence type="ECO:0000256" key="5">
    <source>
        <dbReference type="ARBA" id="ARBA00038359"/>
    </source>
</evidence>
<keyword evidence="4 6" id="KW-0472">Membrane</keyword>
<organism evidence="8 9">
    <name type="scientific">Cordyceps fumosorosea (strain ARSEF 2679)</name>
    <name type="common">Isaria fumosorosea</name>
    <dbReference type="NCBI Taxonomy" id="1081104"/>
    <lineage>
        <taxon>Eukaryota</taxon>
        <taxon>Fungi</taxon>
        <taxon>Dikarya</taxon>
        <taxon>Ascomycota</taxon>
        <taxon>Pezizomycotina</taxon>
        <taxon>Sordariomycetes</taxon>
        <taxon>Hypocreomycetidae</taxon>
        <taxon>Hypocreales</taxon>
        <taxon>Cordycipitaceae</taxon>
        <taxon>Cordyceps</taxon>
    </lineage>
</organism>
<comment type="similarity">
    <text evidence="5">Belongs to the SAT4 family.</text>
</comment>
<dbReference type="OrthoDB" id="5393606at2759"/>
<dbReference type="GO" id="GO:0016020">
    <property type="term" value="C:membrane"/>
    <property type="evidence" value="ECO:0007669"/>
    <property type="project" value="UniProtKB-SubCell"/>
</dbReference>
<dbReference type="Pfam" id="PF20684">
    <property type="entry name" value="Fung_rhodopsin"/>
    <property type="match status" value="1"/>
</dbReference>
<dbReference type="AlphaFoldDB" id="A0A162N139"/>
<feature type="transmembrane region" description="Helical" evidence="6">
    <location>
        <begin position="106"/>
        <end position="128"/>
    </location>
</feature>
<evidence type="ECO:0000313" key="9">
    <source>
        <dbReference type="Proteomes" id="UP000076744"/>
    </source>
</evidence>
<evidence type="ECO:0000256" key="4">
    <source>
        <dbReference type="ARBA" id="ARBA00023136"/>
    </source>
</evidence>
<dbReference type="PANTHER" id="PTHR33048:SF157">
    <property type="entry name" value="INTEGRAL MEMBRANE PROTEIN"/>
    <property type="match status" value="1"/>
</dbReference>
<dbReference type="PANTHER" id="PTHR33048">
    <property type="entry name" value="PTH11-LIKE INTEGRAL MEMBRANE PROTEIN (AFU_ORTHOLOGUE AFUA_5G11245)"/>
    <property type="match status" value="1"/>
</dbReference>
<keyword evidence="2 6" id="KW-0812">Transmembrane</keyword>
<keyword evidence="3 6" id="KW-1133">Transmembrane helix</keyword>
<protein>
    <recommendedName>
        <fullName evidence="7">Rhodopsin domain-containing protein</fullName>
    </recommendedName>
</protein>
<feature type="transmembrane region" description="Helical" evidence="6">
    <location>
        <begin position="223"/>
        <end position="245"/>
    </location>
</feature>
<dbReference type="Proteomes" id="UP000076744">
    <property type="component" value="Unassembled WGS sequence"/>
</dbReference>
<proteinExistence type="inferred from homology"/>
<gene>
    <name evidence="8" type="ORF">ISF_00720</name>
</gene>
<feature type="transmembrane region" description="Helical" evidence="6">
    <location>
        <begin position="21"/>
        <end position="44"/>
    </location>
</feature>
<evidence type="ECO:0000256" key="3">
    <source>
        <dbReference type="ARBA" id="ARBA00022989"/>
    </source>
</evidence>
<keyword evidence="9" id="KW-1185">Reference proteome</keyword>
<dbReference type="InterPro" id="IPR049326">
    <property type="entry name" value="Rhodopsin_dom_fungi"/>
</dbReference>
<sequence length="311" mass="34097">MQQQVIGTIEQPATRLGEGSAVSLVALGAVLLVLGTQATALRFWARRRTGSPLLLDDWMSLPAWMSFVGAASLVLFCVGIHGLGYPRTDYLPGVPSRMTKILARALLSFNCLSILCFGTSKASALLFYHRVFFGSGQHPDLRRTILVGLLVLLAWTVWFEFMTIFQCGTHFDAPWDGTKLRYCTWSNPSIEGVAVSDVLLDAFVVALPIYLITKLATSRKNRIAIASVFLVALVGVAASIARLIIVERVIRAGREAVNEDMEYYMSKTAFYFVLEAGISVTVLNLPPIWTALGGDAQLLSGFVTLEDEERT</sequence>
<comment type="subcellular location">
    <subcellularLocation>
        <location evidence="1">Membrane</location>
        <topology evidence="1">Multi-pass membrane protein</topology>
    </subcellularLocation>
</comment>
<evidence type="ECO:0000256" key="2">
    <source>
        <dbReference type="ARBA" id="ARBA00022692"/>
    </source>
</evidence>
<feature type="transmembrane region" description="Helical" evidence="6">
    <location>
        <begin position="192"/>
        <end position="211"/>
    </location>
</feature>
<evidence type="ECO:0000256" key="6">
    <source>
        <dbReference type="SAM" id="Phobius"/>
    </source>
</evidence>
<reference evidence="8 9" key="1">
    <citation type="journal article" date="2016" name="Genome Biol. Evol.">
        <title>Divergent and convergent evolution of fungal pathogenicity.</title>
        <authorList>
            <person name="Shang Y."/>
            <person name="Xiao G."/>
            <person name="Zheng P."/>
            <person name="Cen K."/>
            <person name="Zhan S."/>
            <person name="Wang C."/>
        </authorList>
    </citation>
    <scope>NUCLEOTIDE SEQUENCE [LARGE SCALE GENOMIC DNA]</scope>
    <source>
        <strain evidence="8 9">ARSEF 2679</strain>
    </source>
</reference>
<feature type="transmembrane region" description="Helical" evidence="6">
    <location>
        <begin position="64"/>
        <end position="85"/>
    </location>
</feature>
<dbReference type="RefSeq" id="XP_018708777.1">
    <property type="nucleotide sequence ID" value="XM_018844327.1"/>
</dbReference>